<evidence type="ECO:0000313" key="2">
    <source>
        <dbReference type="EMBL" id="APA09287.1"/>
    </source>
</evidence>
<accession>A0A1D9Q2X7</accession>
<sequence length="242" mass="26762">MSKGKGKGTGDEEGPNDGDYHPYSGHLEQIAKGAAAIISFDDLPAPRIPEPPRTYDGHHQSDNIAQNWIIVRDKIGGVYYWTTIDFGGKPRYSLEVTREERDQQQAWQLTQPPEAGAEQWPIAEDRVSAIDPSIATHSAKDPTFIQWSKETRERLFPPKHEHYCDPTRDVQECNHVCDEQQGAVKPETAGMSIYDNRSGGQSNTRRDGGHRLGGSDQQSGSSSQQWDGGSSQSGGGHHHFEG</sequence>
<organism evidence="2 3">
    <name type="scientific">Sclerotinia sclerotiorum (strain ATCC 18683 / 1980 / Ss-1)</name>
    <name type="common">White mold</name>
    <name type="synonym">Whetzelinia sclerotiorum</name>
    <dbReference type="NCBI Taxonomy" id="665079"/>
    <lineage>
        <taxon>Eukaryota</taxon>
        <taxon>Fungi</taxon>
        <taxon>Dikarya</taxon>
        <taxon>Ascomycota</taxon>
        <taxon>Pezizomycotina</taxon>
        <taxon>Leotiomycetes</taxon>
        <taxon>Helotiales</taxon>
        <taxon>Sclerotiniaceae</taxon>
        <taxon>Sclerotinia</taxon>
    </lineage>
</organism>
<name>A0A1D9Q2X7_SCLS1</name>
<evidence type="ECO:0000256" key="1">
    <source>
        <dbReference type="SAM" id="MobiDB-lite"/>
    </source>
</evidence>
<feature type="compositionally biased region" description="Low complexity" evidence="1">
    <location>
        <begin position="214"/>
        <end position="230"/>
    </location>
</feature>
<protein>
    <submittedName>
        <fullName evidence="2">Uncharacterized protein</fullName>
    </submittedName>
</protein>
<dbReference type="RefSeq" id="XP_001587038.1">
    <property type="nucleotide sequence ID" value="XM_001586988.1"/>
</dbReference>
<evidence type="ECO:0000313" key="3">
    <source>
        <dbReference type="Proteomes" id="UP000177798"/>
    </source>
</evidence>
<dbReference type="Proteomes" id="UP000177798">
    <property type="component" value="Chromosome 5"/>
</dbReference>
<gene>
    <name evidence="2" type="ORF">sscle_05g040570</name>
</gene>
<feature type="region of interest" description="Disordered" evidence="1">
    <location>
        <begin position="184"/>
        <end position="242"/>
    </location>
</feature>
<reference evidence="3" key="1">
    <citation type="journal article" date="2017" name="Genome Biol. Evol.">
        <title>The complete genome sequence of the phytopathogenic fungus Sclerotinia sclerotiorum reveals insights into the genome architecture of broad host range pathogens.</title>
        <authorList>
            <person name="Derbyshire M."/>
            <person name="Denton-Giles M."/>
            <person name="Hegedus D."/>
            <person name="Seifbarghy S."/>
            <person name="Rollins J."/>
            <person name="van Kan J."/>
            <person name="Seidl M.F."/>
            <person name="Faino L."/>
            <person name="Mbengue M."/>
            <person name="Navaud O."/>
            <person name="Raffaele S."/>
            <person name="Hammond-Kosack K."/>
            <person name="Heard S."/>
            <person name="Oliver R."/>
        </authorList>
    </citation>
    <scope>NUCLEOTIDE SEQUENCE [LARGE SCALE GENOMIC DNA]</scope>
    <source>
        <strain evidence="3">ATCC 18683 / 1980 / Ss-1</strain>
    </source>
</reference>
<dbReference type="KEGG" id="ssl:SS1G_12067"/>
<proteinExistence type="predicted"/>
<dbReference type="EMBL" id="CP017818">
    <property type="protein sequence ID" value="APA09287.1"/>
    <property type="molecule type" value="Genomic_DNA"/>
</dbReference>
<dbReference type="AlphaFoldDB" id="A0A1D9Q2X7"/>
<feature type="region of interest" description="Disordered" evidence="1">
    <location>
        <begin position="1"/>
        <end position="26"/>
    </location>
</feature>
<dbReference type="VEuPathDB" id="FungiDB:sscle_05g040570"/>